<dbReference type="AlphaFoldDB" id="A0A182MPF5"/>
<protein>
    <submittedName>
        <fullName evidence="2">Uncharacterized protein</fullName>
    </submittedName>
</protein>
<reference evidence="3" key="1">
    <citation type="submission" date="2013-09" db="EMBL/GenBank/DDBJ databases">
        <title>The Genome Sequence of Anopheles culicifacies species A.</title>
        <authorList>
            <consortium name="The Broad Institute Genomics Platform"/>
            <person name="Neafsey D.E."/>
            <person name="Besansky N."/>
            <person name="Howell P."/>
            <person name="Walton C."/>
            <person name="Young S.K."/>
            <person name="Zeng Q."/>
            <person name="Gargeya S."/>
            <person name="Fitzgerald M."/>
            <person name="Haas B."/>
            <person name="Abouelleil A."/>
            <person name="Allen A.W."/>
            <person name="Alvarado L."/>
            <person name="Arachchi H.M."/>
            <person name="Berlin A.M."/>
            <person name="Chapman S.B."/>
            <person name="Gainer-Dewar J."/>
            <person name="Goldberg J."/>
            <person name="Griggs A."/>
            <person name="Gujja S."/>
            <person name="Hansen M."/>
            <person name="Howarth C."/>
            <person name="Imamovic A."/>
            <person name="Ireland A."/>
            <person name="Larimer J."/>
            <person name="McCowan C."/>
            <person name="Murphy C."/>
            <person name="Pearson M."/>
            <person name="Poon T.W."/>
            <person name="Priest M."/>
            <person name="Roberts A."/>
            <person name="Saif S."/>
            <person name="Shea T."/>
            <person name="Sisk P."/>
            <person name="Sykes S."/>
            <person name="Wortman J."/>
            <person name="Nusbaum C."/>
            <person name="Birren B."/>
        </authorList>
    </citation>
    <scope>NUCLEOTIDE SEQUENCE [LARGE SCALE GENOMIC DNA]</scope>
    <source>
        <strain evidence="3">A-37</strain>
    </source>
</reference>
<feature type="signal peptide" evidence="1">
    <location>
        <begin position="1"/>
        <end position="39"/>
    </location>
</feature>
<keyword evidence="3" id="KW-1185">Reference proteome</keyword>
<evidence type="ECO:0000313" key="2">
    <source>
        <dbReference type="EnsemblMetazoa" id="ACUA023150-PA"/>
    </source>
</evidence>
<evidence type="ECO:0000313" key="3">
    <source>
        <dbReference type="Proteomes" id="UP000075883"/>
    </source>
</evidence>
<accession>A0A182MPF5</accession>
<dbReference type="Proteomes" id="UP000075883">
    <property type="component" value="Unassembled WGS sequence"/>
</dbReference>
<evidence type="ECO:0000256" key="1">
    <source>
        <dbReference type="SAM" id="SignalP"/>
    </source>
</evidence>
<dbReference type="EMBL" id="AXCM01002290">
    <property type="status" value="NOT_ANNOTATED_CDS"/>
    <property type="molecule type" value="Genomic_DNA"/>
</dbReference>
<reference evidence="2" key="2">
    <citation type="submission" date="2020-05" db="UniProtKB">
        <authorList>
            <consortium name="EnsemblMetazoa"/>
        </authorList>
    </citation>
    <scope>IDENTIFICATION</scope>
    <source>
        <strain evidence="2">A-37</strain>
    </source>
</reference>
<sequence length="145" mass="15152">MNKPLSHYKRSHCGPYFGGAHRFMLLSCIFFHVSPSAFAKWSSTSSPESGLFCCCVVRNGAGEDANEDDGDEDDRDIEVVSEAGEMAGGGCWCRCFGDVSAMATLAADDGAPGEGGRTVAGTSGTGGCCSFFAANDCGEDREYTA</sequence>
<dbReference type="VEuPathDB" id="VectorBase:ACUA023150"/>
<organism evidence="2 3">
    <name type="scientific">Anopheles culicifacies</name>
    <dbReference type="NCBI Taxonomy" id="139723"/>
    <lineage>
        <taxon>Eukaryota</taxon>
        <taxon>Metazoa</taxon>
        <taxon>Ecdysozoa</taxon>
        <taxon>Arthropoda</taxon>
        <taxon>Hexapoda</taxon>
        <taxon>Insecta</taxon>
        <taxon>Pterygota</taxon>
        <taxon>Neoptera</taxon>
        <taxon>Endopterygota</taxon>
        <taxon>Diptera</taxon>
        <taxon>Nematocera</taxon>
        <taxon>Culicoidea</taxon>
        <taxon>Culicidae</taxon>
        <taxon>Anophelinae</taxon>
        <taxon>Anopheles</taxon>
        <taxon>culicifacies species complex</taxon>
    </lineage>
</organism>
<feature type="chain" id="PRO_5008128608" evidence="1">
    <location>
        <begin position="40"/>
        <end position="145"/>
    </location>
</feature>
<dbReference type="EnsemblMetazoa" id="ACUA023150-RA">
    <property type="protein sequence ID" value="ACUA023150-PA"/>
    <property type="gene ID" value="ACUA023150"/>
</dbReference>
<name>A0A182MPF5_9DIPT</name>
<proteinExistence type="predicted"/>
<keyword evidence="1" id="KW-0732">Signal</keyword>